<dbReference type="Proteomes" id="UP000799764">
    <property type="component" value="Unassembled WGS sequence"/>
</dbReference>
<feature type="compositionally biased region" description="Acidic residues" evidence="1">
    <location>
        <begin position="543"/>
        <end position="552"/>
    </location>
</feature>
<evidence type="ECO:0000313" key="3">
    <source>
        <dbReference type="Proteomes" id="UP000799764"/>
    </source>
</evidence>
<proteinExistence type="predicted"/>
<name>A0A9P4PI83_9PLEO</name>
<keyword evidence="3" id="KW-1185">Reference proteome</keyword>
<dbReference type="EMBL" id="MU001499">
    <property type="protein sequence ID" value="KAF2445540.1"/>
    <property type="molecule type" value="Genomic_DNA"/>
</dbReference>
<feature type="compositionally biased region" description="Basic and acidic residues" evidence="1">
    <location>
        <begin position="324"/>
        <end position="333"/>
    </location>
</feature>
<feature type="region of interest" description="Disordered" evidence="1">
    <location>
        <begin position="473"/>
        <end position="495"/>
    </location>
</feature>
<feature type="region of interest" description="Disordered" evidence="1">
    <location>
        <begin position="165"/>
        <end position="184"/>
    </location>
</feature>
<dbReference type="OrthoDB" id="10558375at2759"/>
<evidence type="ECO:0000313" key="2">
    <source>
        <dbReference type="EMBL" id="KAF2445540.1"/>
    </source>
</evidence>
<feature type="compositionally biased region" description="Polar residues" evidence="1">
    <location>
        <begin position="305"/>
        <end position="320"/>
    </location>
</feature>
<accession>A0A9P4PI83</accession>
<protein>
    <submittedName>
        <fullName evidence="2">Uncharacterized protein</fullName>
    </submittedName>
</protein>
<feature type="region of interest" description="Disordered" evidence="1">
    <location>
        <begin position="120"/>
        <end position="146"/>
    </location>
</feature>
<reference evidence="2" key="1">
    <citation type="journal article" date="2020" name="Stud. Mycol.">
        <title>101 Dothideomycetes genomes: a test case for predicting lifestyles and emergence of pathogens.</title>
        <authorList>
            <person name="Haridas S."/>
            <person name="Albert R."/>
            <person name="Binder M."/>
            <person name="Bloem J."/>
            <person name="Labutti K."/>
            <person name="Salamov A."/>
            <person name="Andreopoulos B."/>
            <person name="Baker S."/>
            <person name="Barry K."/>
            <person name="Bills G."/>
            <person name="Bluhm B."/>
            <person name="Cannon C."/>
            <person name="Castanera R."/>
            <person name="Culley D."/>
            <person name="Daum C."/>
            <person name="Ezra D."/>
            <person name="Gonzalez J."/>
            <person name="Henrissat B."/>
            <person name="Kuo A."/>
            <person name="Liang C."/>
            <person name="Lipzen A."/>
            <person name="Lutzoni F."/>
            <person name="Magnuson J."/>
            <person name="Mondo S."/>
            <person name="Nolan M."/>
            <person name="Ohm R."/>
            <person name="Pangilinan J."/>
            <person name="Park H.-J."/>
            <person name="Ramirez L."/>
            <person name="Alfaro M."/>
            <person name="Sun H."/>
            <person name="Tritt A."/>
            <person name="Yoshinaga Y."/>
            <person name="Zwiers L.-H."/>
            <person name="Turgeon B."/>
            <person name="Goodwin S."/>
            <person name="Spatafora J."/>
            <person name="Crous P."/>
            <person name="Grigoriev I."/>
        </authorList>
    </citation>
    <scope>NUCLEOTIDE SEQUENCE</scope>
    <source>
        <strain evidence="2">CBS 690.94</strain>
    </source>
</reference>
<comment type="caution">
    <text evidence="2">The sequence shown here is derived from an EMBL/GenBank/DDBJ whole genome shotgun (WGS) entry which is preliminary data.</text>
</comment>
<evidence type="ECO:0000256" key="1">
    <source>
        <dbReference type="SAM" id="MobiDB-lite"/>
    </source>
</evidence>
<gene>
    <name evidence="2" type="ORF">P171DRAFT_267219</name>
</gene>
<sequence>MFASIKDTQDALGLCLGSENANAAERAKRLVTELDRTSKRCASLHSWNDLNKNPDLLTPYAWSLLNEFRDIWGARPRFKRSASGPLQSGIPEHDEIIHYYLMVDLAIRLRKIAPANPHIRRSARTSPESEMTVNGPSSVAVNSQSVSEERAWPILPPLRLGSYRSKPVARASRPPPSNSESLPNLSQIIPSRESEAQHNNASNENDDLYEDAAPIETDASSPSFNKIPSTEASVDASVTSHPLVLPSNPRPETANINPITLLATEISPMRVNVERPTPPNSLLTMSTRHETSKRKSLSTEPSHKLSPTTLTGSTTKQQFVGNGEARESDESGTGREAVVFSRSSKRPMSLAAEKPSRKRIAVNYDEDDYPLLSDEEDSAPKNPPMASQITGRCGGYAGRITKLKNLRTRAVLESIPALPGFSKRKVDSPKRLRRSSAITTTKVRLNQAVIVRSSIEGYVPRLLYTRGSAAVNDKPRKAGDLVDVPGSDDTEDDPSFKFEKRVCMDCSTEHGKKKLCSWRGMRKGTQMGSRDAPIELSSSSESGSDDEPDEPEGFNHSYDDVVSEIDEPDPPGNSTTLDELYRLSTNRALEELLSMESLSPARFNTLLRNTHNHYSLDQEYDAFKQALPAPQRATAHAALKLWVQLHSHLATFQNKTQYHGRDGEEWQNYKRTLILIPGKKEWRLALQARRQLFVVARERQLKGEWLEGVQLARALADFFTALIREGVGERLEERFLEYNKKLLGWFGHGTTSPAG</sequence>
<feature type="region of interest" description="Disordered" evidence="1">
    <location>
        <begin position="522"/>
        <end position="577"/>
    </location>
</feature>
<feature type="region of interest" description="Disordered" evidence="1">
    <location>
        <begin position="272"/>
        <end position="362"/>
    </location>
</feature>
<organism evidence="2 3">
    <name type="scientific">Karstenula rhodostoma CBS 690.94</name>
    <dbReference type="NCBI Taxonomy" id="1392251"/>
    <lineage>
        <taxon>Eukaryota</taxon>
        <taxon>Fungi</taxon>
        <taxon>Dikarya</taxon>
        <taxon>Ascomycota</taxon>
        <taxon>Pezizomycotina</taxon>
        <taxon>Dothideomycetes</taxon>
        <taxon>Pleosporomycetidae</taxon>
        <taxon>Pleosporales</taxon>
        <taxon>Massarineae</taxon>
        <taxon>Didymosphaeriaceae</taxon>
        <taxon>Karstenula</taxon>
    </lineage>
</organism>
<feature type="compositionally biased region" description="Polar residues" evidence="1">
    <location>
        <begin position="124"/>
        <end position="146"/>
    </location>
</feature>
<dbReference type="AlphaFoldDB" id="A0A9P4PI83"/>